<gene>
    <name evidence="3" type="ORF">HNP84_008174</name>
</gene>
<dbReference type="GO" id="GO:0004300">
    <property type="term" value="F:enoyl-CoA hydratase activity"/>
    <property type="evidence" value="ECO:0007669"/>
    <property type="project" value="UniProtKB-EC"/>
</dbReference>
<comment type="caution">
    <text evidence="3">The sequence shown here is derived from an EMBL/GenBank/DDBJ whole genome shotgun (WGS) entry which is preliminary data.</text>
</comment>
<reference evidence="3 4" key="1">
    <citation type="submission" date="2020-08" db="EMBL/GenBank/DDBJ databases">
        <title>Genomic Encyclopedia of Type Strains, Phase IV (KMG-IV): sequencing the most valuable type-strain genomes for metagenomic binning, comparative biology and taxonomic classification.</title>
        <authorList>
            <person name="Goeker M."/>
        </authorList>
    </citation>
    <scope>NUCLEOTIDE SEQUENCE [LARGE SCALE GENOMIC DNA]</scope>
    <source>
        <strain evidence="3 4">DSM 45615</strain>
    </source>
</reference>
<dbReference type="Gene3D" id="3.90.226.10">
    <property type="entry name" value="2-enoyl-CoA Hydratase, Chain A, domain 1"/>
    <property type="match status" value="1"/>
</dbReference>
<sequence length="251" mass="26448">MTDTVLTEVVDENILVITLNRPNVKNAINSDISLGLRAVFEELDGNDELRVGVLTGAGGTFCSGMDLKEFARTGRPQGAQVLLREGTRKPLVAAVEGVALGGGLELALVADILVAASDALLGLPETRVGLFPSGGALYRLPGILPRPLIAELAFTGEPIGAERAHHFGLVSRVTPPGATLGEALTMAARIARSAPLGVAASKNLLRGCHGATANDFWARQRELAHAVFWSKDAAEGAAAFAERREPCWRNR</sequence>
<dbReference type="EC" id="4.2.1.17" evidence="3"/>
<dbReference type="PANTHER" id="PTHR43802">
    <property type="entry name" value="ENOYL-COA HYDRATASE"/>
    <property type="match status" value="1"/>
</dbReference>
<dbReference type="InterPro" id="IPR014748">
    <property type="entry name" value="Enoyl-CoA_hydra_C"/>
</dbReference>
<dbReference type="AlphaFoldDB" id="A0A840PLC6"/>
<dbReference type="EMBL" id="JACHGN010000023">
    <property type="protein sequence ID" value="MBB5138420.1"/>
    <property type="molecule type" value="Genomic_DNA"/>
</dbReference>
<keyword evidence="4" id="KW-1185">Reference proteome</keyword>
<evidence type="ECO:0000313" key="4">
    <source>
        <dbReference type="Proteomes" id="UP000578449"/>
    </source>
</evidence>
<dbReference type="InterPro" id="IPR018376">
    <property type="entry name" value="Enoyl-CoA_hyd/isom_CS"/>
</dbReference>
<name>A0A840PLC6_9ACTN</name>
<dbReference type="SUPFAM" id="SSF52096">
    <property type="entry name" value="ClpP/crotonase"/>
    <property type="match status" value="1"/>
</dbReference>
<dbReference type="InterPro" id="IPR001753">
    <property type="entry name" value="Enoyl-CoA_hydra/iso"/>
</dbReference>
<dbReference type="Pfam" id="PF00378">
    <property type="entry name" value="ECH_1"/>
    <property type="match status" value="1"/>
</dbReference>
<evidence type="ECO:0000313" key="3">
    <source>
        <dbReference type="EMBL" id="MBB5138420.1"/>
    </source>
</evidence>
<dbReference type="CDD" id="cd06558">
    <property type="entry name" value="crotonase-like"/>
    <property type="match status" value="1"/>
</dbReference>
<dbReference type="InterPro" id="IPR029045">
    <property type="entry name" value="ClpP/crotonase-like_dom_sf"/>
</dbReference>
<dbReference type="PANTHER" id="PTHR43802:SF1">
    <property type="entry name" value="IP11341P-RELATED"/>
    <property type="match status" value="1"/>
</dbReference>
<accession>A0A840PLC6</accession>
<evidence type="ECO:0000256" key="1">
    <source>
        <dbReference type="ARBA" id="ARBA00005254"/>
    </source>
</evidence>
<keyword evidence="3" id="KW-0456">Lyase</keyword>
<comment type="similarity">
    <text evidence="1 2">Belongs to the enoyl-CoA hydratase/isomerase family.</text>
</comment>
<dbReference type="Gene3D" id="1.10.12.10">
    <property type="entry name" value="Lyase 2-enoyl-coa Hydratase, Chain A, domain 2"/>
    <property type="match status" value="1"/>
</dbReference>
<dbReference type="Proteomes" id="UP000578449">
    <property type="component" value="Unassembled WGS sequence"/>
</dbReference>
<organism evidence="3 4">
    <name type="scientific">Thermocatellispora tengchongensis</name>
    <dbReference type="NCBI Taxonomy" id="1073253"/>
    <lineage>
        <taxon>Bacteria</taxon>
        <taxon>Bacillati</taxon>
        <taxon>Actinomycetota</taxon>
        <taxon>Actinomycetes</taxon>
        <taxon>Streptosporangiales</taxon>
        <taxon>Streptosporangiaceae</taxon>
        <taxon>Thermocatellispora</taxon>
    </lineage>
</organism>
<dbReference type="PROSITE" id="PS00166">
    <property type="entry name" value="ENOYL_COA_HYDRATASE"/>
    <property type="match status" value="1"/>
</dbReference>
<protein>
    <submittedName>
        <fullName evidence="3">Enoyl-CoA hydratase</fullName>
        <ecNumber evidence="3">4.2.1.17</ecNumber>
    </submittedName>
</protein>
<dbReference type="RefSeq" id="WP_185055292.1">
    <property type="nucleotide sequence ID" value="NZ_BAABIX010000019.1"/>
</dbReference>
<evidence type="ECO:0000256" key="2">
    <source>
        <dbReference type="RuleBase" id="RU003707"/>
    </source>
</evidence>
<proteinExistence type="inferred from homology"/>